<dbReference type="SUPFAM" id="SSF53597">
    <property type="entry name" value="Dihydrofolate reductase-like"/>
    <property type="match status" value="1"/>
</dbReference>
<dbReference type="Gene3D" id="3.40.430.10">
    <property type="entry name" value="Dihydrofolate Reductase, subunit A"/>
    <property type="match status" value="1"/>
</dbReference>
<evidence type="ECO:0000313" key="3">
    <source>
        <dbReference type="Proteomes" id="UP000050929"/>
    </source>
</evidence>
<protein>
    <recommendedName>
        <fullName evidence="1">Bacterial bifunctional deaminase-reductase C-terminal domain-containing protein</fullName>
    </recommendedName>
</protein>
<proteinExistence type="predicted"/>
<evidence type="ECO:0000313" key="2">
    <source>
        <dbReference type="EMBL" id="KRK63533.1"/>
    </source>
</evidence>
<keyword evidence="3" id="KW-1185">Reference proteome</keyword>
<organism evidence="2 3">
    <name type="scientific">Companilactobacillus tucceti DSM 20183</name>
    <dbReference type="NCBI Taxonomy" id="1423811"/>
    <lineage>
        <taxon>Bacteria</taxon>
        <taxon>Bacillati</taxon>
        <taxon>Bacillota</taxon>
        <taxon>Bacilli</taxon>
        <taxon>Lactobacillales</taxon>
        <taxon>Lactobacillaceae</taxon>
        <taxon>Companilactobacillus</taxon>
    </lineage>
</organism>
<reference evidence="2 3" key="1">
    <citation type="journal article" date="2015" name="Genome Announc.">
        <title>Expanding the biotechnology potential of lactobacilli through comparative genomics of 213 strains and associated genera.</title>
        <authorList>
            <person name="Sun Z."/>
            <person name="Harris H.M."/>
            <person name="McCann A."/>
            <person name="Guo C."/>
            <person name="Argimon S."/>
            <person name="Zhang W."/>
            <person name="Yang X."/>
            <person name="Jeffery I.B."/>
            <person name="Cooney J.C."/>
            <person name="Kagawa T.F."/>
            <person name="Liu W."/>
            <person name="Song Y."/>
            <person name="Salvetti E."/>
            <person name="Wrobel A."/>
            <person name="Rasinkangas P."/>
            <person name="Parkhill J."/>
            <person name="Rea M.C."/>
            <person name="O'Sullivan O."/>
            <person name="Ritari J."/>
            <person name="Douillard F.P."/>
            <person name="Paul Ross R."/>
            <person name="Yang R."/>
            <person name="Briner A.E."/>
            <person name="Felis G.E."/>
            <person name="de Vos W.M."/>
            <person name="Barrangou R."/>
            <person name="Klaenhammer T.R."/>
            <person name="Caufield P.W."/>
            <person name="Cui Y."/>
            <person name="Zhang H."/>
            <person name="O'Toole P.W."/>
        </authorList>
    </citation>
    <scope>NUCLEOTIDE SEQUENCE [LARGE SCALE GENOMIC DNA]</scope>
    <source>
        <strain evidence="2 3">DSM 20183</strain>
    </source>
</reference>
<dbReference type="Pfam" id="PF01872">
    <property type="entry name" value="RibD_C"/>
    <property type="match status" value="1"/>
</dbReference>
<dbReference type="GO" id="GO:0008703">
    <property type="term" value="F:5-amino-6-(5-phosphoribosylamino)uracil reductase activity"/>
    <property type="evidence" value="ECO:0007669"/>
    <property type="project" value="InterPro"/>
</dbReference>
<dbReference type="PATRIC" id="fig|1423811.3.peg.1497"/>
<comment type="caution">
    <text evidence="2">The sequence shown here is derived from an EMBL/GenBank/DDBJ whole genome shotgun (WGS) entry which is preliminary data.</text>
</comment>
<dbReference type="PANTHER" id="PTHR38011">
    <property type="entry name" value="DIHYDROFOLATE REDUCTASE FAMILY PROTEIN (AFU_ORTHOLOGUE AFUA_8G06820)"/>
    <property type="match status" value="1"/>
</dbReference>
<dbReference type="GO" id="GO:0009231">
    <property type="term" value="P:riboflavin biosynthetic process"/>
    <property type="evidence" value="ECO:0007669"/>
    <property type="project" value="InterPro"/>
</dbReference>
<dbReference type="RefSeq" id="WP_057767437.1">
    <property type="nucleotide sequence ID" value="NZ_AZDG01000031.1"/>
</dbReference>
<dbReference type="Proteomes" id="UP000050929">
    <property type="component" value="Unassembled WGS sequence"/>
</dbReference>
<dbReference type="PANTHER" id="PTHR38011:SF11">
    <property type="entry name" value="2,5-DIAMINO-6-RIBOSYLAMINO-4(3H)-PYRIMIDINONE 5'-PHOSPHATE REDUCTASE"/>
    <property type="match status" value="1"/>
</dbReference>
<accession>A0A0R1IWA8</accession>
<evidence type="ECO:0000259" key="1">
    <source>
        <dbReference type="Pfam" id="PF01872"/>
    </source>
</evidence>
<dbReference type="AlphaFoldDB" id="A0A0R1IWA8"/>
<dbReference type="EMBL" id="AZDG01000031">
    <property type="protein sequence ID" value="KRK63533.1"/>
    <property type="molecule type" value="Genomic_DNA"/>
</dbReference>
<gene>
    <name evidence="2" type="ORF">FC72_GL001472</name>
</gene>
<dbReference type="InterPro" id="IPR050765">
    <property type="entry name" value="Riboflavin_Biosynth_HTPR"/>
</dbReference>
<dbReference type="OrthoDB" id="195113at2"/>
<sequence length="177" mass="20181">MRKVKFYGAISLDGYLADENNSLEWLFKYDDSDIMDKSYQPFIKDIDTTIMGRQTYDDLMSMTDEFPYKDTTNYVLTHNKINSDKVISKNMPIEKLVTSLKEKSGNDIWVIGGGKIVSTLIDHRLIDSLQIQITPDILGNGIKLFTSISHSSEFNLIDSQRFGQFIDLTYQLKGATA</sequence>
<feature type="domain" description="Bacterial bifunctional deaminase-reductase C-terminal" evidence="1">
    <location>
        <begin position="5"/>
        <end position="164"/>
    </location>
</feature>
<dbReference type="InterPro" id="IPR002734">
    <property type="entry name" value="RibDG_C"/>
</dbReference>
<dbReference type="STRING" id="1423811.FC72_GL001472"/>
<dbReference type="InterPro" id="IPR024072">
    <property type="entry name" value="DHFR-like_dom_sf"/>
</dbReference>
<name>A0A0R1IWA8_9LACO</name>